<protein>
    <submittedName>
        <fullName evidence="1">Uncharacterized protein</fullName>
    </submittedName>
</protein>
<dbReference type="EMBL" id="JAVRET010000093">
    <property type="protein sequence ID" value="MDT0412737.1"/>
    <property type="molecule type" value="Genomic_DNA"/>
</dbReference>
<organism evidence="1 2">
    <name type="scientific">Streptomyces evansiae</name>
    <dbReference type="NCBI Taxonomy" id="3075535"/>
    <lineage>
        <taxon>Bacteria</taxon>
        <taxon>Bacillati</taxon>
        <taxon>Actinomycetota</taxon>
        <taxon>Actinomycetes</taxon>
        <taxon>Kitasatosporales</taxon>
        <taxon>Streptomycetaceae</taxon>
        <taxon>Streptomyces</taxon>
    </lineage>
</organism>
<dbReference type="Proteomes" id="UP001183610">
    <property type="component" value="Unassembled WGS sequence"/>
</dbReference>
<accession>A0ABU2R7Q5</accession>
<evidence type="ECO:0000313" key="2">
    <source>
        <dbReference type="Proteomes" id="UP001183610"/>
    </source>
</evidence>
<comment type="caution">
    <text evidence="1">The sequence shown here is derived from an EMBL/GenBank/DDBJ whole genome shotgun (WGS) entry which is preliminary data.</text>
</comment>
<reference evidence="2" key="1">
    <citation type="submission" date="2023-07" db="EMBL/GenBank/DDBJ databases">
        <title>30 novel species of actinomycetes from the DSMZ collection.</title>
        <authorList>
            <person name="Nouioui I."/>
        </authorList>
    </citation>
    <scope>NUCLEOTIDE SEQUENCE [LARGE SCALE GENOMIC DNA]</scope>
    <source>
        <strain evidence="2">DSM 41979</strain>
    </source>
</reference>
<sequence length="47" mass="5358">MQHRTLPRRPLSRLVRLAATVSSSMWQCMRCGTWFSSQTPSQTCGNC</sequence>
<keyword evidence="2" id="KW-1185">Reference proteome</keyword>
<proteinExistence type="predicted"/>
<evidence type="ECO:0000313" key="1">
    <source>
        <dbReference type="EMBL" id="MDT0412737.1"/>
    </source>
</evidence>
<dbReference type="RefSeq" id="WP_010275254.1">
    <property type="nucleotide sequence ID" value="NZ_JAVRET010000093.1"/>
</dbReference>
<name>A0ABU2R7Q5_9ACTN</name>
<gene>
    <name evidence="1" type="ORF">RM698_27285</name>
</gene>